<organism evidence="1 2">
    <name type="scientific">Rubripirellula amarantea</name>
    <dbReference type="NCBI Taxonomy" id="2527999"/>
    <lineage>
        <taxon>Bacteria</taxon>
        <taxon>Pseudomonadati</taxon>
        <taxon>Planctomycetota</taxon>
        <taxon>Planctomycetia</taxon>
        <taxon>Pirellulales</taxon>
        <taxon>Pirellulaceae</taxon>
        <taxon>Rubripirellula</taxon>
    </lineage>
</organism>
<dbReference type="Pfam" id="PF13589">
    <property type="entry name" value="HATPase_c_3"/>
    <property type="match status" value="1"/>
</dbReference>
<protein>
    <submittedName>
        <fullName evidence="1">DNA topoisomerase 6 subunit B</fullName>
    </submittedName>
</protein>
<dbReference type="Gene3D" id="3.30.565.10">
    <property type="entry name" value="Histidine kinase-like ATPase, C-terminal domain"/>
    <property type="match status" value="1"/>
</dbReference>
<dbReference type="SUPFAM" id="SSF55874">
    <property type="entry name" value="ATPase domain of HSP90 chaperone/DNA topoisomerase II/histidine kinase"/>
    <property type="match status" value="1"/>
</dbReference>
<dbReference type="RefSeq" id="WP_146516107.1">
    <property type="nucleotide sequence ID" value="NZ_SJPI01000002.1"/>
</dbReference>
<dbReference type="InterPro" id="IPR036890">
    <property type="entry name" value="HATPase_C_sf"/>
</dbReference>
<sequence length="580" mass="65464">MNTTIKAIPMVLAGQALNSLRDSGYDLATALGEPVDNSLEANANLVQIRLDQSTNDRGKKHIHQIVIADDGDGMNEDTLWHYLQLGYSSRYMSKKTIGKYGVGAKLAALNFARRIDVWSRTADGPWRHVYFDLDEVRQGEQGGEVPGIAQPEEMEVPAELKLKLPSSSGTIVVWSKVDRLEDGRRAPDANELRLEVEKELSRIFRYFLHGGRRITVNETDLVLFDPLMSMDQSWADQVLSDHYSNAKATKGAKKKPREEHFGSKLIWEEPVKIEGHEALVRITLYPREVLRKRGTGGDKLAKKLRLPENEGKISFVRLDREVSYTNVPRIFGRAVQEPDRFIGIEVSFTPELDDYFGIRNVKRGVEPHGELRERIRTIIKKYVTTARKEIDEVWGAAARDTLSTQGEHASILDAAKNAGRTLPSGRAKGPESQEEKDQLLDDLARDVVGSDVDKEKERLEYIERLKELPFVVESVDFPGTQFVDIQHVAGKVLIRLNTRHRFYREMWAPVREIASLDAGSVSGADAVKAARRTIEALTLMMIAFGKAESMHEDPQEQYGELRSYWGQFLSSLMGKVKDIV</sequence>
<name>A0A5C5WJJ2_9BACT</name>
<dbReference type="EMBL" id="SJPI01000002">
    <property type="protein sequence ID" value="TWT50984.1"/>
    <property type="molecule type" value="Genomic_DNA"/>
</dbReference>
<dbReference type="InterPro" id="IPR045261">
    <property type="entry name" value="MORC_ATPase"/>
</dbReference>
<evidence type="ECO:0000313" key="2">
    <source>
        <dbReference type="Proteomes" id="UP000316598"/>
    </source>
</evidence>
<dbReference type="Proteomes" id="UP000316598">
    <property type="component" value="Unassembled WGS sequence"/>
</dbReference>
<evidence type="ECO:0000313" key="1">
    <source>
        <dbReference type="EMBL" id="TWT50984.1"/>
    </source>
</evidence>
<accession>A0A5C5WJJ2</accession>
<dbReference type="GO" id="GO:0016853">
    <property type="term" value="F:isomerase activity"/>
    <property type="evidence" value="ECO:0007669"/>
    <property type="project" value="UniProtKB-KW"/>
</dbReference>
<keyword evidence="1" id="KW-0413">Isomerase</keyword>
<gene>
    <name evidence="1" type="ORF">Pla22_37280</name>
</gene>
<proteinExistence type="predicted"/>
<reference evidence="1 2" key="1">
    <citation type="submission" date="2019-02" db="EMBL/GenBank/DDBJ databases">
        <title>Deep-cultivation of Planctomycetes and their phenomic and genomic characterization uncovers novel biology.</title>
        <authorList>
            <person name="Wiegand S."/>
            <person name="Jogler M."/>
            <person name="Boedeker C."/>
            <person name="Pinto D."/>
            <person name="Vollmers J."/>
            <person name="Rivas-Marin E."/>
            <person name="Kohn T."/>
            <person name="Peeters S.H."/>
            <person name="Heuer A."/>
            <person name="Rast P."/>
            <person name="Oberbeckmann S."/>
            <person name="Bunk B."/>
            <person name="Jeske O."/>
            <person name="Meyerdierks A."/>
            <person name="Storesund J.E."/>
            <person name="Kallscheuer N."/>
            <person name="Luecker S."/>
            <person name="Lage O.M."/>
            <person name="Pohl T."/>
            <person name="Merkel B.J."/>
            <person name="Hornburger P."/>
            <person name="Mueller R.-W."/>
            <person name="Bruemmer F."/>
            <person name="Labrenz M."/>
            <person name="Spormann A.M."/>
            <person name="Op Den Camp H."/>
            <person name="Overmann J."/>
            <person name="Amann R."/>
            <person name="Jetten M.S.M."/>
            <person name="Mascher T."/>
            <person name="Medema M.H."/>
            <person name="Devos D.P."/>
            <person name="Kaster A.-K."/>
            <person name="Ovreas L."/>
            <person name="Rohde M."/>
            <person name="Galperin M.Y."/>
            <person name="Jogler C."/>
        </authorList>
    </citation>
    <scope>NUCLEOTIDE SEQUENCE [LARGE SCALE GENOMIC DNA]</scope>
    <source>
        <strain evidence="1 2">Pla22</strain>
    </source>
</reference>
<dbReference type="AlphaFoldDB" id="A0A5C5WJJ2"/>
<dbReference type="OrthoDB" id="9813438at2"/>
<dbReference type="PANTHER" id="PTHR23336">
    <property type="entry name" value="ZINC FINGER CW-TYPE COILED-COIL DOMAIN PROTEIN 3"/>
    <property type="match status" value="1"/>
</dbReference>
<dbReference type="GO" id="GO:0016887">
    <property type="term" value="F:ATP hydrolysis activity"/>
    <property type="evidence" value="ECO:0007669"/>
    <property type="project" value="InterPro"/>
</dbReference>
<dbReference type="PANTHER" id="PTHR23336:SF76">
    <property type="entry name" value="MORC S5 DOMAIN-CONTAINING PROTEIN"/>
    <property type="match status" value="1"/>
</dbReference>
<comment type="caution">
    <text evidence="1">The sequence shown here is derived from an EMBL/GenBank/DDBJ whole genome shotgun (WGS) entry which is preliminary data.</text>
</comment>
<keyword evidence="2" id="KW-1185">Reference proteome</keyword>